<feature type="compositionally biased region" description="Basic and acidic residues" evidence="1">
    <location>
        <begin position="1"/>
        <end position="12"/>
    </location>
</feature>
<reference evidence="2" key="1">
    <citation type="journal article" date="2017" name="MSphere">
        <title>A novel Staphylococcus podophage encodes a unique lysin with unusual modular design.</title>
        <authorList>
            <person name="Cater K."/>
            <person name="Sree Dandu V."/>
            <person name="Bari S.M.N."/>
            <person name="Lackey K."/>
            <person name="Everett G.F.K."/>
            <person name="Hatoum-Aslan A."/>
        </authorList>
    </citation>
    <scope>NUCLEOTIDE SEQUENCE [LARGE SCALE GENOMIC DNA]</scope>
</reference>
<organism evidence="2 3">
    <name type="scientific">Staphylococcus phage Andhra</name>
    <dbReference type="NCBI Taxonomy" id="1958907"/>
    <lineage>
        <taxon>Viruses</taxon>
        <taxon>Duplodnaviria</taxon>
        <taxon>Heunggongvirae</taxon>
        <taxon>Uroviricota</taxon>
        <taxon>Caudoviricetes</taxon>
        <taxon>Rountreeviridae</taxon>
        <taxon>Rakietenvirinae</taxon>
        <taxon>Andhravirus</taxon>
        <taxon>Andhravirus andhra</taxon>
    </lineage>
</organism>
<gene>
    <name evidence="2" type="ORF">Andhra_20</name>
</gene>
<feature type="compositionally biased region" description="Basic and acidic residues" evidence="1">
    <location>
        <begin position="32"/>
        <end position="42"/>
    </location>
</feature>
<name>A0A1S6L1H7_9CAUD</name>
<evidence type="ECO:0000256" key="1">
    <source>
        <dbReference type="SAM" id="MobiDB-lite"/>
    </source>
</evidence>
<keyword evidence="3" id="KW-1185">Reference proteome</keyword>
<dbReference type="EMBL" id="KY442063">
    <property type="protein sequence ID" value="AQT27842.1"/>
    <property type="molecule type" value="Genomic_DNA"/>
</dbReference>
<evidence type="ECO:0007829" key="4">
    <source>
        <dbReference type="PDB" id="8EGR"/>
    </source>
</evidence>
<feature type="region of interest" description="Disordered" evidence="1">
    <location>
        <begin position="56"/>
        <end position="107"/>
    </location>
</feature>
<sequence length="107" mass="12294">MAEEEKIIKEEPTNEETEQPEKIESAEDVVTEPEKEVTEEKSEAFVQLEQRISSLEQRLNNLESQPQPTQESSDPNFEDKTVPTEVDDNQETDGIESSEEIKQMLNL</sequence>
<reference evidence="4" key="2">
    <citation type="journal article" date="2022" name="Sci. Adv.">
        <title>Structure and host specificity of &lt;i&gt;Staphylococcus epidermidis&lt;/i&gt; bacteriophage Andhra.</title>
        <authorList>
            <person name="Hawkins N.C."/>
            <person name="Kizziah J.L."/>
            <person name="Hatoum-Aslan A."/>
            <person name="Dokland T."/>
        </authorList>
    </citation>
    <scope>STRUCTURE BY ELECTRON MICROSCOPY (3.58 ANGSTROMS)</scope>
</reference>
<feature type="region of interest" description="Disordered" evidence="1">
    <location>
        <begin position="1"/>
        <end position="42"/>
    </location>
</feature>
<evidence type="ECO:0000313" key="3">
    <source>
        <dbReference type="Proteomes" id="UP000221609"/>
    </source>
</evidence>
<dbReference type="SMR" id="A0A1S6L1H7"/>
<dbReference type="Proteomes" id="UP000221609">
    <property type="component" value="Segment"/>
</dbReference>
<feature type="compositionally biased region" description="Polar residues" evidence="1">
    <location>
        <begin position="56"/>
        <end position="75"/>
    </location>
</feature>
<dbReference type="PDB" id="8EGR">
    <property type="method" value="EM"/>
    <property type="resolution" value="3.58 A"/>
    <property type="chains" value="M/N/O/P/Q/R/S/T/U/V/W/X=1-107"/>
</dbReference>
<keyword evidence="4" id="KW-0002">3D-structure</keyword>
<dbReference type="EMDB" id="EMD-28128"/>
<proteinExistence type="evidence at protein level"/>
<evidence type="ECO:0000313" key="2">
    <source>
        <dbReference type="EMBL" id="AQT27842.1"/>
    </source>
</evidence>
<feature type="compositionally biased region" description="Acidic residues" evidence="1">
    <location>
        <begin position="85"/>
        <end position="98"/>
    </location>
</feature>
<accession>A0A1S6L1H7</accession>
<protein>
    <submittedName>
        <fullName evidence="2">Uncharacterized protein</fullName>
    </submittedName>
</protein>